<evidence type="ECO:0000256" key="1">
    <source>
        <dbReference type="SAM" id="Phobius"/>
    </source>
</evidence>
<name>A0A1M7YM75_9BACT</name>
<gene>
    <name evidence="3" type="ORF">SAMN02745220_05261</name>
</gene>
<evidence type="ECO:0000313" key="4">
    <source>
        <dbReference type="Proteomes" id="UP000184603"/>
    </source>
</evidence>
<keyword evidence="1" id="KW-0812">Transmembrane</keyword>
<reference evidence="3 4" key="1">
    <citation type="submission" date="2016-12" db="EMBL/GenBank/DDBJ databases">
        <authorList>
            <person name="Song W.-J."/>
            <person name="Kurnit D.M."/>
        </authorList>
    </citation>
    <scope>NUCLEOTIDE SEQUENCE [LARGE SCALE GENOMIC DNA]</scope>
    <source>
        <strain evidence="3 4">DSM 18488</strain>
    </source>
</reference>
<feature type="transmembrane region" description="Helical" evidence="1">
    <location>
        <begin position="31"/>
        <end position="50"/>
    </location>
</feature>
<keyword evidence="1" id="KW-1133">Transmembrane helix</keyword>
<dbReference type="PANTHER" id="PTHR30535">
    <property type="entry name" value="VITAMIN B12-BINDING PROTEIN"/>
    <property type="match status" value="1"/>
</dbReference>
<dbReference type="Gene3D" id="3.40.50.1980">
    <property type="entry name" value="Nitrogenase molybdenum iron protein domain"/>
    <property type="match status" value="2"/>
</dbReference>
<evidence type="ECO:0000259" key="2">
    <source>
        <dbReference type="PROSITE" id="PS50983"/>
    </source>
</evidence>
<keyword evidence="1" id="KW-0472">Membrane</keyword>
<dbReference type="Proteomes" id="UP000184603">
    <property type="component" value="Unassembled WGS sequence"/>
</dbReference>
<protein>
    <submittedName>
        <fullName evidence="3">Iron complex transport system substrate-binding protein</fullName>
    </submittedName>
</protein>
<dbReference type="EMBL" id="FRFE01000069">
    <property type="protein sequence ID" value="SHO53700.1"/>
    <property type="molecule type" value="Genomic_DNA"/>
</dbReference>
<organism evidence="3 4">
    <name type="scientific">Desulfopila aestuarii DSM 18488</name>
    <dbReference type="NCBI Taxonomy" id="1121416"/>
    <lineage>
        <taxon>Bacteria</taxon>
        <taxon>Pseudomonadati</taxon>
        <taxon>Thermodesulfobacteriota</taxon>
        <taxon>Desulfobulbia</taxon>
        <taxon>Desulfobulbales</taxon>
        <taxon>Desulfocapsaceae</taxon>
        <taxon>Desulfopila</taxon>
    </lineage>
</organism>
<dbReference type="STRING" id="1121416.SAMN02745220_05261"/>
<keyword evidence="4" id="KW-1185">Reference proteome</keyword>
<dbReference type="InterPro" id="IPR050902">
    <property type="entry name" value="ABC_Transporter_SBP"/>
</dbReference>
<dbReference type="InterPro" id="IPR002491">
    <property type="entry name" value="ABC_transptr_periplasmic_BD"/>
</dbReference>
<accession>A0A1M7YM75</accession>
<feature type="domain" description="Fe/B12 periplasmic-binding" evidence="2">
    <location>
        <begin position="70"/>
        <end position="358"/>
    </location>
</feature>
<dbReference type="SUPFAM" id="SSF53807">
    <property type="entry name" value="Helical backbone' metal receptor"/>
    <property type="match status" value="1"/>
</dbReference>
<dbReference type="PROSITE" id="PS50983">
    <property type="entry name" value="FE_B12_PBP"/>
    <property type="match status" value="1"/>
</dbReference>
<evidence type="ECO:0000313" key="3">
    <source>
        <dbReference type="EMBL" id="SHO53700.1"/>
    </source>
</evidence>
<dbReference type="Pfam" id="PF01497">
    <property type="entry name" value="Peripla_BP_2"/>
    <property type="match status" value="1"/>
</dbReference>
<sequence length="399" mass="44605">MRVIFNSHMCYRGVKFSASKLQLNNYYNEGVMRFIVIFFAILTVSVDIAGAREITDSLGRLVVVPDKVQRVICSGSGCLRLLTYLGGQHLVVAVDDIEGRRRQFDARPYAIANPQFQQLPIFGEFRGKDNPELIMTLDPLPEVILKLVGTGKGTVGPDPATLEQKTGIPVVALKYGNLAGLKDDLYSSLRIMAEVIDTKPRAEEVISYFETQMTELKNRTSDIPKEQQPSVYLGGVAYAGPHGFQSTEPTYPPFRLVNAKNLADGANANAKEVSNSTIAKEKIVEWNPDYLFLDLSTLQLGDKAGGLFELRSDPSYRTLSAVKTGKVFGLLPYNWYNQNFESILADAFYVGKLLYPELFTDIDPRQKADEIFTFFVGKSVFAELDAKFYHYVFQDIPVE</sequence>
<dbReference type="PANTHER" id="PTHR30535:SF34">
    <property type="entry name" value="MOLYBDATE-BINDING PROTEIN MOLA"/>
    <property type="match status" value="1"/>
</dbReference>
<dbReference type="CDD" id="cd01147">
    <property type="entry name" value="HemV-2"/>
    <property type="match status" value="1"/>
</dbReference>
<dbReference type="AlphaFoldDB" id="A0A1M7YM75"/>
<proteinExistence type="predicted"/>